<organism evidence="3">
    <name type="scientific">Candidatus Kentrum sp. FM</name>
    <dbReference type="NCBI Taxonomy" id="2126340"/>
    <lineage>
        <taxon>Bacteria</taxon>
        <taxon>Pseudomonadati</taxon>
        <taxon>Pseudomonadota</taxon>
        <taxon>Gammaproteobacteria</taxon>
        <taxon>Candidatus Kentrum</taxon>
    </lineage>
</organism>
<evidence type="ECO:0000313" key="2">
    <source>
        <dbReference type="EMBL" id="VFJ62664.1"/>
    </source>
</evidence>
<dbReference type="EMBL" id="CAADFA010000066">
    <property type="protein sequence ID" value="VFJ49033.1"/>
    <property type="molecule type" value="Genomic_DNA"/>
</dbReference>
<evidence type="ECO:0000313" key="3">
    <source>
        <dbReference type="EMBL" id="VFK09714.1"/>
    </source>
</evidence>
<dbReference type="EMBL" id="CAADEZ010000312">
    <property type="protein sequence ID" value="VFJ62664.1"/>
    <property type="molecule type" value="Genomic_DNA"/>
</dbReference>
<gene>
    <name evidence="2" type="ORF">BECKFM1743A_GA0114220_103124</name>
    <name evidence="3" type="ORF">BECKFM1743B_GA0114221_101136</name>
    <name evidence="1" type="ORF">BECKFM1743C_GA0114222_100664</name>
</gene>
<sequence length="41" mass="4618">MSCLRKRLESEAVLEITLTTDDVIHLCIINACSGTSSKFYR</sequence>
<reference evidence="3" key="1">
    <citation type="submission" date="2019-02" db="EMBL/GenBank/DDBJ databases">
        <authorList>
            <person name="Gruber-Vodicka R. H."/>
            <person name="Seah K. B. B."/>
        </authorList>
    </citation>
    <scope>NUCLEOTIDE SEQUENCE</scope>
    <source>
        <strain evidence="2">BECK_BZ163</strain>
        <strain evidence="3">BECK_BZ164</strain>
        <strain evidence="1">BECK_BZ165</strain>
    </source>
</reference>
<evidence type="ECO:0000313" key="1">
    <source>
        <dbReference type="EMBL" id="VFJ49033.1"/>
    </source>
</evidence>
<proteinExistence type="predicted"/>
<dbReference type="EMBL" id="CAADFL010000113">
    <property type="protein sequence ID" value="VFK09714.1"/>
    <property type="molecule type" value="Genomic_DNA"/>
</dbReference>
<protein>
    <submittedName>
        <fullName evidence="3">Uncharacterized protein</fullName>
    </submittedName>
</protein>
<accession>A0A450VY38</accession>
<dbReference type="AlphaFoldDB" id="A0A450VY38"/>
<name>A0A450VY38_9GAMM</name>